<dbReference type="Proteomes" id="UP001595279">
    <property type="component" value="Unassembled WGS sequence"/>
</dbReference>
<evidence type="ECO:0000313" key="1">
    <source>
        <dbReference type="EMBL" id="MFC3039572.1"/>
    </source>
</evidence>
<comment type="caution">
    <text evidence="1">The sequence shown here is derived from an EMBL/GenBank/DDBJ whole genome shotgun (WGS) entry which is preliminary data.</text>
</comment>
<protein>
    <submittedName>
        <fullName evidence="1">Chemotaxis protein</fullName>
    </submittedName>
</protein>
<evidence type="ECO:0000313" key="2">
    <source>
        <dbReference type="Proteomes" id="UP001595279"/>
    </source>
</evidence>
<dbReference type="RefSeq" id="WP_390269271.1">
    <property type="nucleotide sequence ID" value="NZ_JBHRSA010000015.1"/>
</dbReference>
<sequence length="243" mass="27440">MVFEPVYWSDIFASEQEKLWGRLQENADLDYASLRRFVIEFLADAVAYQPAANGKLNYDKVHAVLASALHRLREKAGPTAPLCVIAHSLGSIVASNYYYDLQYNRDNRDQIMLQMIGSSPLERCDTMTLFYTMGSPMALWTLRYMDFGLPIHVPSPFITTYHPELNGEWVNFYDRDDVLAFPLKPVNEAFDSAVSEDIAVNAGGLFTGWNPLSHLSYDKDEQVAGRIACGLARTWKKINGKLG</sequence>
<dbReference type="SUPFAM" id="SSF53474">
    <property type="entry name" value="alpha/beta-Hydrolases"/>
    <property type="match status" value="1"/>
</dbReference>
<reference evidence="2" key="1">
    <citation type="journal article" date="2019" name="Int. J. Syst. Evol. Microbiol.">
        <title>The Global Catalogue of Microorganisms (GCM) 10K type strain sequencing project: providing services to taxonomists for standard genome sequencing and annotation.</title>
        <authorList>
            <consortium name="The Broad Institute Genomics Platform"/>
            <consortium name="The Broad Institute Genome Sequencing Center for Infectious Disease"/>
            <person name="Wu L."/>
            <person name="Ma J."/>
        </authorList>
    </citation>
    <scope>NUCLEOTIDE SEQUENCE [LARGE SCALE GENOMIC DNA]</scope>
    <source>
        <strain evidence="2">KCTC 13128</strain>
    </source>
</reference>
<gene>
    <name evidence="1" type="ORF">ACFOGI_04855</name>
</gene>
<organism evidence="1 2">
    <name type="scientific">Virgibacillus xinjiangensis</name>
    <dbReference type="NCBI Taxonomy" id="393090"/>
    <lineage>
        <taxon>Bacteria</taxon>
        <taxon>Bacillati</taxon>
        <taxon>Bacillota</taxon>
        <taxon>Bacilli</taxon>
        <taxon>Bacillales</taxon>
        <taxon>Bacillaceae</taxon>
        <taxon>Virgibacillus</taxon>
    </lineage>
</organism>
<keyword evidence="2" id="KW-1185">Reference proteome</keyword>
<name>A0ABV7CT42_9BACI</name>
<dbReference type="InterPro" id="IPR029058">
    <property type="entry name" value="AB_hydrolase_fold"/>
</dbReference>
<proteinExistence type="predicted"/>
<dbReference type="EMBL" id="JBHRSA010000015">
    <property type="protein sequence ID" value="MFC3039572.1"/>
    <property type="molecule type" value="Genomic_DNA"/>
</dbReference>
<accession>A0ABV7CT42</accession>